<name>A0ABM1AD51_APLCA</name>
<keyword evidence="5" id="KW-0408">Iron</keyword>
<evidence type="ECO:0000259" key="9">
    <source>
        <dbReference type="PROSITE" id="PS51184"/>
    </source>
</evidence>
<feature type="compositionally biased region" description="Polar residues" evidence="7">
    <location>
        <begin position="19"/>
        <end position="28"/>
    </location>
</feature>
<feature type="domain" description="JmjC" evidence="9">
    <location>
        <begin position="134"/>
        <end position="287"/>
    </location>
</feature>
<evidence type="ECO:0000256" key="4">
    <source>
        <dbReference type="ARBA" id="ARBA00023002"/>
    </source>
</evidence>
<protein>
    <submittedName>
        <fullName evidence="11">Uncharacterized protein LOC101845590</fullName>
    </submittedName>
</protein>
<dbReference type="InterPro" id="IPR003347">
    <property type="entry name" value="JmjC_dom"/>
</dbReference>
<accession>A0ABM1AD51</accession>
<dbReference type="RefSeq" id="XP_012945425.1">
    <property type="nucleotide sequence ID" value="XM_013089971.2"/>
</dbReference>
<feature type="compositionally biased region" description="Acidic residues" evidence="7">
    <location>
        <begin position="478"/>
        <end position="491"/>
    </location>
</feature>
<dbReference type="PANTHER" id="PTHR12461:SF106">
    <property type="entry name" value="BIFUNCTIONAL PEPTIDASE AND ARGINYL-HYDROXYLASE JMJD5"/>
    <property type="match status" value="1"/>
</dbReference>
<feature type="compositionally biased region" description="Basic and acidic residues" evidence="7">
    <location>
        <begin position="456"/>
        <end position="468"/>
    </location>
</feature>
<feature type="signal peptide" evidence="8">
    <location>
        <begin position="1"/>
        <end position="16"/>
    </location>
</feature>
<evidence type="ECO:0000256" key="6">
    <source>
        <dbReference type="ARBA" id="ARBA00023242"/>
    </source>
</evidence>
<sequence>MARCFLSIGAILLVSALPSQSDDASNNPRGHLQKLGAHKDPQGITMNGKFSDPTVFYVHFVRPGKPILMRGVLTDVDHPGLTQWTDEYFKNLYGDKVVKVETSKKERRGKGPTWLPFQQFLSRYLSEDLYMVHSLDRVMEDLALVPPSLQCGGIHKLFQEAVLWMGSGATRSVLHYDDLDNFLCLLDGHKRFVLIDKVYKEDVESHGFNQDGGYSTVDVDSVDMKLFPNFQNIPWHEVSLNKGDCVFIPRGWYHQVTSSNWRHVAVNIWFSHPYWFNTTDCPEKKSPFKLLEPISTFGFASPNEVYRTKLLDILHDKGLMAKPVFMSALDTITEERKEKFFAAIDKYKDTALSWSELYGFDIDRAILKFPDIFGLPGNPVGDESEEVILYTEIEEIADAESMDEEGESEGVEEEVPDAPVERSSPTRNDLHESIDEPDSFTNEDSVFDEGAPSKPLPDDPVLHLKSTDEDSSVVNDINDNDIEDGDDDVISDDAARLQSEQMRAENVENSEYTQTSKRDEL</sequence>
<keyword evidence="3" id="KW-0479">Metal-binding</keyword>
<dbReference type="PROSITE" id="PS51184">
    <property type="entry name" value="JMJC"/>
    <property type="match status" value="1"/>
</dbReference>
<keyword evidence="10" id="KW-1185">Reference proteome</keyword>
<evidence type="ECO:0000256" key="8">
    <source>
        <dbReference type="SAM" id="SignalP"/>
    </source>
</evidence>
<comment type="subcellular location">
    <subcellularLocation>
        <location evidence="2">Nucleus</location>
    </subcellularLocation>
</comment>
<evidence type="ECO:0000256" key="3">
    <source>
        <dbReference type="ARBA" id="ARBA00022723"/>
    </source>
</evidence>
<dbReference type="Gene3D" id="2.60.120.650">
    <property type="entry name" value="Cupin"/>
    <property type="match status" value="1"/>
</dbReference>
<feature type="compositionally biased region" description="Acidic residues" evidence="7">
    <location>
        <begin position="399"/>
        <end position="416"/>
    </location>
</feature>
<evidence type="ECO:0000256" key="5">
    <source>
        <dbReference type="ARBA" id="ARBA00023004"/>
    </source>
</evidence>
<dbReference type="SUPFAM" id="SSF51197">
    <property type="entry name" value="Clavaminate synthase-like"/>
    <property type="match status" value="1"/>
</dbReference>
<evidence type="ECO:0000256" key="7">
    <source>
        <dbReference type="SAM" id="MobiDB-lite"/>
    </source>
</evidence>
<keyword evidence="4" id="KW-0560">Oxidoreductase</keyword>
<evidence type="ECO:0000313" key="11">
    <source>
        <dbReference type="RefSeq" id="XP_012945425.1"/>
    </source>
</evidence>
<proteinExistence type="predicted"/>
<evidence type="ECO:0000256" key="1">
    <source>
        <dbReference type="ARBA" id="ARBA00001954"/>
    </source>
</evidence>
<evidence type="ECO:0000256" key="2">
    <source>
        <dbReference type="ARBA" id="ARBA00004123"/>
    </source>
</evidence>
<evidence type="ECO:0000313" key="10">
    <source>
        <dbReference type="Proteomes" id="UP000694888"/>
    </source>
</evidence>
<keyword evidence="8" id="KW-0732">Signal</keyword>
<feature type="region of interest" description="Disordered" evidence="7">
    <location>
        <begin position="399"/>
        <end position="521"/>
    </location>
</feature>
<dbReference type="PANTHER" id="PTHR12461">
    <property type="entry name" value="HYPOXIA-INDUCIBLE FACTOR 1 ALPHA INHIBITOR-RELATED"/>
    <property type="match status" value="1"/>
</dbReference>
<organism evidence="10 11">
    <name type="scientific">Aplysia californica</name>
    <name type="common">California sea hare</name>
    <dbReference type="NCBI Taxonomy" id="6500"/>
    <lineage>
        <taxon>Eukaryota</taxon>
        <taxon>Metazoa</taxon>
        <taxon>Spiralia</taxon>
        <taxon>Lophotrochozoa</taxon>
        <taxon>Mollusca</taxon>
        <taxon>Gastropoda</taxon>
        <taxon>Heterobranchia</taxon>
        <taxon>Euthyneura</taxon>
        <taxon>Tectipleura</taxon>
        <taxon>Aplysiida</taxon>
        <taxon>Aplysioidea</taxon>
        <taxon>Aplysiidae</taxon>
        <taxon>Aplysia</taxon>
    </lineage>
</organism>
<dbReference type="SMART" id="SM00558">
    <property type="entry name" value="JmjC"/>
    <property type="match status" value="1"/>
</dbReference>
<feature type="chain" id="PRO_5046765400" evidence="8">
    <location>
        <begin position="17"/>
        <end position="521"/>
    </location>
</feature>
<comment type="cofactor">
    <cofactor evidence="1">
        <name>Fe(2+)</name>
        <dbReference type="ChEBI" id="CHEBI:29033"/>
    </cofactor>
</comment>
<keyword evidence="6" id="KW-0539">Nucleus</keyword>
<gene>
    <name evidence="11" type="primary">LOC101845590</name>
</gene>
<feature type="region of interest" description="Disordered" evidence="7">
    <location>
        <begin position="19"/>
        <end position="39"/>
    </location>
</feature>
<dbReference type="Proteomes" id="UP000694888">
    <property type="component" value="Unplaced"/>
</dbReference>
<reference evidence="11" key="1">
    <citation type="submission" date="2025-08" db="UniProtKB">
        <authorList>
            <consortium name="RefSeq"/>
        </authorList>
    </citation>
    <scope>IDENTIFICATION</scope>
</reference>
<dbReference type="GeneID" id="101845590"/>
<dbReference type="Pfam" id="PF13621">
    <property type="entry name" value="Cupin_8"/>
    <property type="match status" value="1"/>
</dbReference>
<dbReference type="InterPro" id="IPR041667">
    <property type="entry name" value="Cupin_8"/>
</dbReference>